<gene>
    <name evidence="2" type="ORF">ATK30_1568</name>
</gene>
<evidence type="ECO:0000256" key="1">
    <source>
        <dbReference type="SAM" id="Phobius"/>
    </source>
</evidence>
<dbReference type="EMBL" id="PJMY01000003">
    <property type="protein sequence ID" value="PKV90816.1"/>
    <property type="molecule type" value="Genomic_DNA"/>
</dbReference>
<proteinExistence type="predicted"/>
<dbReference type="AlphaFoldDB" id="A0A2N3WAC2"/>
<name>A0A2N3WAC2_9PSEU</name>
<keyword evidence="1" id="KW-1133">Transmembrane helix</keyword>
<evidence type="ECO:0000313" key="3">
    <source>
        <dbReference type="Proteomes" id="UP000233750"/>
    </source>
</evidence>
<comment type="caution">
    <text evidence="2">The sequence shown here is derived from an EMBL/GenBank/DDBJ whole genome shotgun (WGS) entry which is preliminary data.</text>
</comment>
<evidence type="ECO:0008006" key="4">
    <source>
        <dbReference type="Google" id="ProtNLM"/>
    </source>
</evidence>
<feature type="transmembrane region" description="Helical" evidence="1">
    <location>
        <begin position="15"/>
        <end position="35"/>
    </location>
</feature>
<dbReference type="PROSITE" id="PS51257">
    <property type="entry name" value="PROKAR_LIPOPROTEIN"/>
    <property type="match status" value="1"/>
</dbReference>
<keyword evidence="3" id="KW-1185">Reference proteome</keyword>
<keyword evidence="1" id="KW-0812">Transmembrane</keyword>
<evidence type="ECO:0000313" key="2">
    <source>
        <dbReference type="EMBL" id="PKV90816.1"/>
    </source>
</evidence>
<keyword evidence="1" id="KW-0472">Membrane</keyword>
<sequence>MASWGLRVFRLHRPLGVLAGAMVLLAVACVFGLLLDDRTLVNAPLWAKSVSHLASFL</sequence>
<accession>A0A2N3WAC2</accession>
<reference evidence="2 3" key="1">
    <citation type="submission" date="2017-12" db="EMBL/GenBank/DDBJ databases">
        <title>Sequencing the genomes of 1000 Actinobacteria strains.</title>
        <authorList>
            <person name="Klenk H.-P."/>
        </authorList>
    </citation>
    <scope>NUCLEOTIDE SEQUENCE [LARGE SCALE GENOMIC DNA]</scope>
    <source>
        <strain evidence="2 3">DSM 45165</strain>
    </source>
</reference>
<organism evidence="2 3">
    <name type="scientific">Amycolatopsis echigonensis</name>
    <dbReference type="NCBI Taxonomy" id="2576905"/>
    <lineage>
        <taxon>Bacteria</taxon>
        <taxon>Bacillati</taxon>
        <taxon>Actinomycetota</taxon>
        <taxon>Actinomycetes</taxon>
        <taxon>Pseudonocardiales</taxon>
        <taxon>Pseudonocardiaceae</taxon>
        <taxon>Amycolatopsis</taxon>
    </lineage>
</organism>
<dbReference type="Proteomes" id="UP000233750">
    <property type="component" value="Unassembled WGS sequence"/>
</dbReference>
<dbReference type="RefSeq" id="WP_158242457.1">
    <property type="nucleotide sequence ID" value="NZ_PJMY01000003.1"/>
</dbReference>
<protein>
    <recommendedName>
        <fullName evidence="4">PepSY-associated transmembrane protein</fullName>
    </recommendedName>
</protein>